<keyword evidence="6" id="KW-0539">Nucleus</keyword>
<protein>
    <recommendedName>
        <fullName evidence="7">Cupin-like domain-containing protein</fullName>
    </recommendedName>
</protein>
<dbReference type="InterPro" id="IPR036770">
    <property type="entry name" value="Ankyrin_rpt-contain_sf"/>
</dbReference>
<dbReference type="GO" id="GO:0046872">
    <property type="term" value="F:metal ion binding"/>
    <property type="evidence" value="ECO:0007669"/>
    <property type="project" value="UniProtKB-KW"/>
</dbReference>
<dbReference type="Gene3D" id="1.25.40.20">
    <property type="entry name" value="Ankyrin repeat-containing domain"/>
    <property type="match status" value="1"/>
</dbReference>
<dbReference type="GO" id="GO:0016491">
    <property type="term" value="F:oxidoreductase activity"/>
    <property type="evidence" value="ECO:0007669"/>
    <property type="project" value="UniProtKB-KW"/>
</dbReference>
<reference evidence="8" key="1">
    <citation type="submission" date="2023-08" db="EMBL/GenBank/DDBJ databases">
        <authorList>
            <person name="Chen Y."/>
            <person name="Shah S."/>
            <person name="Dougan E. K."/>
            <person name="Thang M."/>
            <person name="Chan C."/>
        </authorList>
    </citation>
    <scope>NUCLEOTIDE SEQUENCE</scope>
</reference>
<dbReference type="SUPFAM" id="SSF51197">
    <property type="entry name" value="Clavaminate synthase-like"/>
    <property type="match status" value="1"/>
</dbReference>
<feature type="non-terminal residue" evidence="8">
    <location>
        <position position="1"/>
    </location>
</feature>
<keyword evidence="9" id="KW-1185">Reference proteome</keyword>
<comment type="subcellular location">
    <subcellularLocation>
        <location evidence="2">Nucleus</location>
    </subcellularLocation>
</comment>
<evidence type="ECO:0000256" key="2">
    <source>
        <dbReference type="ARBA" id="ARBA00004123"/>
    </source>
</evidence>
<dbReference type="PANTHER" id="PTHR12461:SF106">
    <property type="entry name" value="BIFUNCTIONAL PEPTIDASE AND ARGINYL-HYDROXYLASE JMJD5"/>
    <property type="match status" value="1"/>
</dbReference>
<accession>A0AA36IE73</accession>
<keyword evidence="4" id="KW-0560">Oxidoreductase</keyword>
<feature type="domain" description="Cupin-like" evidence="7">
    <location>
        <begin position="82"/>
        <end position="350"/>
    </location>
</feature>
<evidence type="ECO:0000256" key="5">
    <source>
        <dbReference type="ARBA" id="ARBA00023004"/>
    </source>
</evidence>
<evidence type="ECO:0000256" key="3">
    <source>
        <dbReference type="ARBA" id="ARBA00022723"/>
    </source>
</evidence>
<dbReference type="PANTHER" id="PTHR12461">
    <property type="entry name" value="HYPOXIA-INDUCIBLE FACTOR 1 ALPHA INHIBITOR-RELATED"/>
    <property type="match status" value="1"/>
</dbReference>
<gene>
    <name evidence="8" type="ORF">EVOR1521_LOCUS11788</name>
</gene>
<evidence type="ECO:0000313" key="8">
    <source>
        <dbReference type="EMBL" id="CAJ1385106.1"/>
    </source>
</evidence>
<dbReference type="SUPFAM" id="SSF48403">
    <property type="entry name" value="Ankyrin repeat"/>
    <property type="match status" value="1"/>
</dbReference>
<comment type="caution">
    <text evidence="8">The sequence shown here is derived from an EMBL/GenBank/DDBJ whole genome shotgun (WGS) entry which is preliminary data.</text>
</comment>
<evidence type="ECO:0000256" key="4">
    <source>
        <dbReference type="ARBA" id="ARBA00023002"/>
    </source>
</evidence>
<proteinExistence type="predicted"/>
<sequence>MALARAITFSLGILLEAKKVEFWQNCAARGLCDVAFERRNPSVHQAPEGAPKGHLKPLGHPDFLESWAGEVDVFHEPPPPEVFWTKYHAKRRPFILKGGALQSPAINWTDQYIMDNFGDEVAKVEWRNEDRLTDYCGQKIKGKFIHCPSDTIPYVESRTSIRNFIRQSRQDPEWAKYIISQMPDNMGKEWKAPGFFNCGRRYEGDRKKNKPWMTQMYENDFWYLRVPPGKMGTSTIHYDMNHQVMCMMAGKKEWIMWDLQTESKKVPMWNEYYNPPSKGRPQGSDDSPIDGERVDLLRWPEFAKAKWSNTTIEKGDCLYTPAHLLHYVRSWSDDPQDPRIIALMTMFQTEETYDPTHCADIPDYTFLSEYDVMWGEFPGSMEVPRCMNHVKMGYPNWKRSLKLLAKKEVGEKAFLKFFTREGYPKKLAKAAWQRFLAEELEGTWPEKVFNSTALANLAKDVACAGEGLEGPERKLRDGESWDARNEYSLAGAHKGEQLIQLDPSDSIATLRHKVSENLGLGTWQVRLVKGAEVVTKGCLKDFLEEGGTVVDLMAITMLRNHKVEERSKELHHALRFGAQYYLLPRHRRPCYDVLQLYQESILAGDINWNYGGRNMLELAVDMLGEEQATKAVEWMVQGGVGVNEPSGNGYTPLLTACSRGLPQVASSLRRHGAKDEVVLQGQDALIAALKFFEACVKYKSRPRAEDLRLAQLCLQMRAEKIAEVA</sequence>
<dbReference type="Gene3D" id="2.60.120.650">
    <property type="entry name" value="Cupin"/>
    <property type="match status" value="1"/>
</dbReference>
<evidence type="ECO:0000256" key="6">
    <source>
        <dbReference type="ARBA" id="ARBA00023242"/>
    </source>
</evidence>
<comment type="cofactor">
    <cofactor evidence="1">
        <name>Fe(2+)</name>
        <dbReference type="ChEBI" id="CHEBI:29033"/>
    </cofactor>
</comment>
<dbReference type="GO" id="GO:0005634">
    <property type="term" value="C:nucleus"/>
    <property type="evidence" value="ECO:0007669"/>
    <property type="project" value="UniProtKB-SubCell"/>
</dbReference>
<keyword evidence="5" id="KW-0408">Iron</keyword>
<dbReference type="Pfam" id="PF13621">
    <property type="entry name" value="Cupin_8"/>
    <property type="match status" value="1"/>
</dbReference>
<evidence type="ECO:0000256" key="1">
    <source>
        <dbReference type="ARBA" id="ARBA00001954"/>
    </source>
</evidence>
<dbReference type="AlphaFoldDB" id="A0AA36IE73"/>
<name>A0AA36IE73_9DINO</name>
<dbReference type="InterPro" id="IPR041667">
    <property type="entry name" value="Cupin_8"/>
</dbReference>
<evidence type="ECO:0000259" key="7">
    <source>
        <dbReference type="Pfam" id="PF13621"/>
    </source>
</evidence>
<dbReference type="EMBL" id="CAUJNA010001195">
    <property type="protein sequence ID" value="CAJ1385106.1"/>
    <property type="molecule type" value="Genomic_DNA"/>
</dbReference>
<dbReference type="Proteomes" id="UP001178507">
    <property type="component" value="Unassembled WGS sequence"/>
</dbReference>
<evidence type="ECO:0000313" key="9">
    <source>
        <dbReference type="Proteomes" id="UP001178507"/>
    </source>
</evidence>
<organism evidence="8 9">
    <name type="scientific">Effrenium voratum</name>
    <dbReference type="NCBI Taxonomy" id="2562239"/>
    <lineage>
        <taxon>Eukaryota</taxon>
        <taxon>Sar</taxon>
        <taxon>Alveolata</taxon>
        <taxon>Dinophyceae</taxon>
        <taxon>Suessiales</taxon>
        <taxon>Symbiodiniaceae</taxon>
        <taxon>Effrenium</taxon>
    </lineage>
</organism>
<keyword evidence="3" id="KW-0479">Metal-binding</keyword>